<dbReference type="AlphaFoldDB" id="A0A0F6YIT9"/>
<evidence type="ECO:0000259" key="2">
    <source>
        <dbReference type="PROSITE" id="PS50076"/>
    </source>
</evidence>
<keyword evidence="4" id="KW-1185">Reference proteome</keyword>
<dbReference type="OrthoDB" id="360001at2"/>
<dbReference type="PROSITE" id="PS50076">
    <property type="entry name" value="DNAJ_2"/>
    <property type="match status" value="1"/>
</dbReference>
<dbReference type="SMART" id="SM00271">
    <property type="entry name" value="DnaJ"/>
    <property type="match status" value="1"/>
</dbReference>
<dbReference type="Gene3D" id="1.10.287.110">
    <property type="entry name" value="DnaJ domain"/>
    <property type="match status" value="1"/>
</dbReference>
<feature type="compositionally biased region" description="Basic and acidic residues" evidence="1">
    <location>
        <begin position="34"/>
        <end position="44"/>
    </location>
</feature>
<gene>
    <name evidence="3" type="ORF">DB32_003300</name>
</gene>
<dbReference type="STRING" id="927083.DB32_003300"/>
<dbReference type="InterPro" id="IPR036869">
    <property type="entry name" value="J_dom_sf"/>
</dbReference>
<evidence type="ECO:0000313" key="3">
    <source>
        <dbReference type="EMBL" id="AKF06151.1"/>
    </source>
</evidence>
<dbReference type="RefSeq" id="WP_053233353.1">
    <property type="nucleotide sequence ID" value="NZ_CP011125.1"/>
</dbReference>
<dbReference type="Pfam" id="PF00226">
    <property type="entry name" value="DnaJ"/>
    <property type="match status" value="1"/>
</dbReference>
<sequence>MTDGLGLPKPLAEMSDRELDEELQRRRRLRAAARRPEAPITDAERQMLARFERQTAREESGGEPSSWVAQAAERVDLARHYAALELKPGATLAQVETAYKALVAKYDPQKHAGDPERHRAATQLVQELGRSYAMLVERLRR</sequence>
<evidence type="ECO:0000256" key="1">
    <source>
        <dbReference type="SAM" id="MobiDB-lite"/>
    </source>
</evidence>
<feature type="domain" description="J" evidence="2">
    <location>
        <begin position="79"/>
        <end position="141"/>
    </location>
</feature>
<organism evidence="3 4">
    <name type="scientific">Sandaracinus amylolyticus</name>
    <dbReference type="NCBI Taxonomy" id="927083"/>
    <lineage>
        <taxon>Bacteria</taxon>
        <taxon>Pseudomonadati</taxon>
        <taxon>Myxococcota</taxon>
        <taxon>Polyangia</taxon>
        <taxon>Polyangiales</taxon>
        <taxon>Sandaracinaceae</taxon>
        <taxon>Sandaracinus</taxon>
    </lineage>
</organism>
<accession>A0A0F6YIT9</accession>
<name>A0A0F6YIT9_9BACT</name>
<dbReference type="SUPFAM" id="SSF46565">
    <property type="entry name" value="Chaperone J-domain"/>
    <property type="match status" value="1"/>
</dbReference>
<dbReference type="CDD" id="cd06257">
    <property type="entry name" value="DnaJ"/>
    <property type="match status" value="1"/>
</dbReference>
<dbReference type="Proteomes" id="UP000034883">
    <property type="component" value="Chromosome"/>
</dbReference>
<dbReference type="KEGG" id="samy:DB32_003300"/>
<feature type="region of interest" description="Disordered" evidence="1">
    <location>
        <begin position="1"/>
        <end position="44"/>
    </location>
</feature>
<dbReference type="InterPro" id="IPR001623">
    <property type="entry name" value="DnaJ_domain"/>
</dbReference>
<evidence type="ECO:0000313" key="4">
    <source>
        <dbReference type="Proteomes" id="UP000034883"/>
    </source>
</evidence>
<proteinExistence type="predicted"/>
<dbReference type="EMBL" id="CP011125">
    <property type="protein sequence ID" value="AKF06151.1"/>
    <property type="molecule type" value="Genomic_DNA"/>
</dbReference>
<protein>
    <recommendedName>
        <fullName evidence="2">J domain-containing protein</fullName>
    </recommendedName>
</protein>
<reference evidence="3 4" key="1">
    <citation type="submission" date="2015-03" db="EMBL/GenBank/DDBJ databases">
        <title>Genome assembly of Sandaracinus amylolyticus DSM 53668.</title>
        <authorList>
            <person name="Sharma G."/>
            <person name="Subramanian S."/>
        </authorList>
    </citation>
    <scope>NUCLEOTIDE SEQUENCE [LARGE SCALE GENOMIC DNA]</scope>
    <source>
        <strain evidence="3 4">DSM 53668</strain>
    </source>
</reference>